<organism evidence="6 7">
    <name type="scientific">Chanos chanos</name>
    <name type="common">Milkfish</name>
    <name type="synonym">Mugil chanos</name>
    <dbReference type="NCBI Taxonomy" id="29144"/>
    <lineage>
        <taxon>Eukaryota</taxon>
        <taxon>Metazoa</taxon>
        <taxon>Chordata</taxon>
        <taxon>Craniata</taxon>
        <taxon>Vertebrata</taxon>
        <taxon>Euteleostomi</taxon>
        <taxon>Actinopterygii</taxon>
        <taxon>Neopterygii</taxon>
        <taxon>Teleostei</taxon>
        <taxon>Ostariophysi</taxon>
        <taxon>Gonorynchiformes</taxon>
        <taxon>Chanidae</taxon>
        <taxon>Chanos</taxon>
    </lineage>
</organism>
<dbReference type="PROSITE" id="PS51362">
    <property type="entry name" value="TGF_BETA_2"/>
    <property type="match status" value="1"/>
</dbReference>
<dbReference type="GO" id="GO:0008083">
    <property type="term" value="F:growth factor activity"/>
    <property type="evidence" value="ECO:0007669"/>
    <property type="project" value="UniProtKB-KW"/>
</dbReference>
<evidence type="ECO:0000256" key="4">
    <source>
        <dbReference type="RuleBase" id="RU000354"/>
    </source>
</evidence>
<dbReference type="AlphaFoldDB" id="A0A6J2VSJ8"/>
<dbReference type="PANTHER" id="PTHR11848:SF243">
    <property type="entry name" value="GROWTH_DIFFERENTIATION FACTOR 6-A-LIKE"/>
    <property type="match status" value="1"/>
</dbReference>
<dbReference type="GO" id="GO:0005125">
    <property type="term" value="F:cytokine activity"/>
    <property type="evidence" value="ECO:0007669"/>
    <property type="project" value="TreeGrafter"/>
</dbReference>
<dbReference type="RefSeq" id="XP_030635047.1">
    <property type="nucleotide sequence ID" value="XM_030779187.1"/>
</dbReference>
<keyword evidence="4" id="KW-0339">Growth factor</keyword>
<dbReference type="GO" id="GO:0005615">
    <property type="term" value="C:extracellular space"/>
    <property type="evidence" value="ECO:0007669"/>
    <property type="project" value="TreeGrafter"/>
</dbReference>
<dbReference type="InterPro" id="IPR015615">
    <property type="entry name" value="TGF-beta-rel"/>
</dbReference>
<evidence type="ECO:0000259" key="5">
    <source>
        <dbReference type="PROSITE" id="PS51362"/>
    </source>
</evidence>
<accession>A0A6J2VSJ8</accession>
<comment type="similarity">
    <text evidence="2 4">Belongs to the TGF-beta family.</text>
</comment>
<dbReference type="InParanoid" id="A0A6J2VSJ8"/>
<dbReference type="Pfam" id="PF00019">
    <property type="entry name" value="TGF_beta"/>
    <property type="match status" value="1"/>
</dbReference>
<evidence type="ECO:0000313" key="6">
    <source>
        <dbReference type="Proteomes" id="UP000504632"/>
    </source>
</evidence>
<dbReference type="InterPro" id="IPR001839">
    <property type="entry name" value="TGF-b_C"/>
</dbReference>
<protein>
    <submittedName>
        <fullName evidence="7">Uncharacterized protein LOC115816222</fullName>
    </submittedName>
</protein>
<evidence type="ECO:0000313" key="7">
    <source>
        <dbReference type="RefSeq" id="XP_030635047.1"/>
    </source>
</evidence>
<evidence type="ECO:0000256" key="2">
    <source>
        <dbReference type="ARBA" id="ARBA00006656"/>
    </source>
</evidence>
<feature type="domain" description="TGF-beta family profile" evidence="5">
    <location>
        <begin position="203"/>
        <end position="310"/>
    </location>
</feature>
<dbReference type="Proteomes" id="UP000504632">
    <property type="component" value="Chromosome 7"/>
</dbReference>
<sequence length="310" mass="35280">MLHINKLSVPQQAKPHPYMKQVYQLLDNQQNQDLSWVDGTLVQSFRSTQDSRYGLPSWIWFNISQLKPSMTVAELVLLRKTLHPEPLSISVSVYSISPRTGNLSMSGPLVEQLLALDQLPPSGYDVFDVSAALTHYQPRPEVLGFQLHYGDESGSLVLHEALTQSFYCLNTSSISQPLLVAYRAKPKGLHQQDQRAIAQSSERKQRLYCRSGYRNQPYQRSMKQSNANSTCRLHSHYVDVRKSGLGQWILQPSVFSISYCSSICTAQKLSTLTVMYRHGTNDFIQKLKDFRAESCVCQAGKERKKQQKHN</sequence>
<dbReference type="SUPFAM" id="SSF57501">
    <property type="entry name" value="Cystine-knot cytokines"/>
    <property type="match status" value="1"/>
</dbReference>
<evidence type="ECO:0000256" key="3">
    <source>
        <dbReference type="ARBA" id="ARBA00022525"/>
    </source>
</evidence>
<keyword evidence="6" id="KW-1185">Reference proteome</keyword>
<name>A0A6J2VSJ8_CHACN</name>
<dbReference type="OrthoDB" id="9411036at2759"/>
<dbReference type="FunCoup" id="A0A6J2VSJ8">
    <property type="interactions" value="7"/>
</dbReference>
<evidence type="ECO:0000256" key="1">
    <source>
        <dbReference type="ARBA" id="ARBA00004613"/>
    </source>
</evidence>
<dbReference type="SMART" id="SM00204">
    <property type="entry name" value="TGFB"/>
    <property type="match status" value="1"/>
</dbReference>
<gene>
    <name evidence="7" type="primary">LOC115816222</name>
</gene>
<comment type="subcellular location">
    <subcellularLocation>
        <location evidence="1">Secreted</location>
    </subcellularLocation>
</comment>
<dbReference type="InterPro" id="IPR029034">
    <property type="entry name" value="Cystine-knot_cytokine"/>
</dbReference>
<keyword evidence="3" id="KW-0964">Secreted</keyword>
<proteinExistence type="inferred from homology"/>
<dbReference type="Gene3D" id="2.10.90.10">
    <property type="entry name" value="Cystine-knot cytokines"/>
    <property type="match status" value="1"/>
</dbReference>
<dbReference type="PANTHER" id="PTHR11848">
    <property type="entry name" value="TGF-BETA FAMILY"/>
    <property type="match status" value="1"/>
</dbReference>
<dbReference type="GeneID" id="115816222"/>
<reference evidence="7" key="1">
    <citation type="submission" date="2025-08" db="UniProtKB">
        <authorList>
            <consortium name="RefSeq"/>
        </authorList>
    </citation>
    <scope>IDENTIFICATION</scope>
</reference>